<protein>
    <submittedName>
        <fullName evidence="2">Uncharacterized protein</fullName>
    </submittedName>
</protein>
<dbReference type="AlphaFoldDB" id="A0A4D6NIK7"/>
<proteinExistence type="predicted"/>
<evidence type="ECO:0000313" key="2">
    <source>
        <dbReference type="EMBL" id="QCE13610.1"/>
    </source>
</evidence>
<accession>A0A4D6NIK7</accession>
<organism evidence="2 3">
    <name type="scientific">Vigna unguiculata</name>
    <name type="common">Cowpea</name>
    <dbReference type="NCBI Taxonomy" id="3917"/>
    <lineage>
        <taxon>Eukaryota</taxon>
        <taxon>Viridiplantae</taxon>
        <taxon>Streptophyta</taxon>
        <taxon>Embryophyta</taxon>
        <taxon>Tracheophyta</taxon>
        <taxon>Spermatophyta</taxon>
        <taxon>Magnoliopsida</taxon>
        <taxon>eudicotyledons</taxon>
        <taxon>Gunneridae</taxon>
        <taxon>Pentapetalae</taxon>
        <taxon>rosids</taxon>
        <taxon>fabids</taxon>
        <taxon>Fabales</taxon>
        <taxon>Fabaceae</taxon>
        <taxon>Papilionoideae</taxon>
        <taxon>50 kb inversion clade</taxon>
        <taxon>NPAAA clade</taxon>
        <taxon>indigoferoid/millettioid clade</taxon>
        <taxon>Phaseoleae</taxon>
        <taxon>Vigna</taxon>
    </lineage>
</organism>
<name>A0A4D6NIK7_VIGUN</name>
<sequence length="80" mass="8587">MWHAVDLAQARSPRSCERSALAQAVDSRLGETATEGLRGSLNARLGETNSPEQDHPSPKGGVPRLGQKCSDMLRLPHVLA</sequence>
<keyword evidence="3" id="KW-1185">Reference proteome</keyword>
<dbReference type="Proteomes" id="UP000501690">
    <property type="component" value="Linkage Group LG11"/>
</dbReference>
<feature type="region of interest" description="Disordered" evidence="1">
    <location>
        <begin position="25"/>
        <end position="69"/>
    </location>
</feature>
<reference evidence="2 3" key="1">
    <citation type="submission" date="2019-04" db="EMBL/GenBank/DDBJ databases">
        <title>An improved genome assembly and genetic linkage map for asparagus bean, Vigna unguiculata ssp. sesquipedialis.</title>
        <authorList>
            <person name="Xia Q."/>
            <person name="Zhang R."/>
            <person name="Dong Y."/>
        </authorList>
    </citation>
    <scope>NUCLEOTIDE SEQUENCE [LARGE SCALE GENOMIC DNA]</scope>
    <source>
        <tissue evidence="2">Leaf</tissue>
    </source>
</reference>
<gene>
    <name evidence="2" type="ORF">DEO72_LG11g605</name>
</gene>
<evidence type="ECO:0000313" key="3">
    <source>
        <dbReference type="Proteomes" id="UP000501690"/>
    </source>
</evidence>
<evidence type="ECO:0000256" key="1">
    <source>
        <dbReference type="SAM" id="MobiDB-lite"/>
    </source>
</evidence>
<dbReference type="EMBL" id="CP039355">
    <property type="protein sequence ID" value="QCE13610.1"/>
    <property type="molecule type" value="Genomic_DNA"/>
</dbReference>